<evidence type="ECO:0000256" key="4">
    <source>
        <dbReference type="SAM" id="Phobius"/>
    </source>
</evidence>
<dbReference type="GO" id="GO:0015562">
    <property type="term" value="F:efflux transmembrane transporter activity"/>
    <property type="evidence" value="ECO:0007669"/>
    <property type="project" value="TreeGrafter"/>
</dbReference>
<dbReference type="Gene3D" id="2.40.30.170">
    <property type="match status" value="1"/>
</dbReference>
<accession>A0A167A039</accession>
<comment type="similarity">
    <text evidence="2">Belongs to the membrane fusion protein (MFP) (TC 8.A.1) family.</text>
</comment>
<dbReference type="PANTHER" id="PTHR30469:SF12">
    <property type="entry name" value="MULTIDRUG RESISTANCE PROTEIN MDTA"/>
    <property type="match status" value="1"/>
</dbReference>
<evidence type="ECO:0000256" key="3">
    <source>
        <dbReference type="ARBA" id="ARBA00022448"/>
    </source>
</evidence>
<dbReference type="InterPro" id="IPR058627">
    <property type="entry name" value="MdtA-like_C"/>
</dbReference>
<dbReference type="InterPro" id="IPR006143">
    <property type="entry name" value="RND_pump_MFP"/>
</dbReference>
<dbReference type="EMBL" id="AUXT01000184">
    <property type="protein sequence ID" value="KZN44849.1"/>
    <property type="molecule type" value="Genomic_DNA"/>
</dbReference>
<dbReference type="InterPro" id="IPR058625">
    <property type="entry name" value="MdtA-like_BSH"/>
</dbReference>
<dbReference type="Gene3D" id="2.40.50.100">
    <property type="match status" value="1"/>
</dbReference>
<proteinExistence type="inferred from homology"/>
<feature type="transmembrane region" description="Helical" evidence="4">
    <location>
        <begin position="7"/>
        <end position="25"/>
    </location>
</feature>
<dbReference type="Pfam" id="PF25917">
    <property type="entry name" value="BSH_RND"/>
    <property type="match status" value="1"/>
</dbReference>
<dbReference type="Gene3D" id="2.40.420.20">
    <property type="match status" value="1"/>
</dbReference>
<dbReference type="NCBIfam" id="TIGR01730">
    <property type="entry name" value="RND_mfp"/>
    <property type="match status" value="1"/>
</dbReference>
<dbReference type="GO" id="GO:1990281">
    <property type="term" value="C:efflux pump complex"/>
    <property type="evidence" value="ECO:0007669"/>
    <property type="project" value="TreeGrafter"/>
</dbReference>
<feature type="domain" description="Multidrug resistance protein MdtA-like C-terminal permuted SH3" evidence="6">
    <location>
        <begin position="318"/>
        <end position="371"/>
    </location>
</feature>
<dbReference type="AlphaFoldDB" id="A0A167A039"/>
<evidence type="ECO:0000313" key="7">
    <source>
        <dbReference type="EMBL" id="KZN44849.1"/>
    </source>
</evidence>
<evidence type="ECO:0000259" key="6">
    <source>
        <dbReference type="Pfam" id="PF25967"/>
    </source>
</evidence>
<keyword evidence="3" id="KW-0813">Transport</keyword>
<keyword evidence="4" id="KW-1133">Transmembrane helix</keyword>
<keyword evidence="4" id="KW-0472">Membrane</keyword>
<sequence>MNPVKKFILPVAVLAISIILVVFITSNPPKAKRGQGKPQALMTVDFKTISAAPFTMEISSHGVVQPRTQSMLVAQVSGEISEINDSFRDGGFFEKGELLLRIDDRDYRAEVQVAKAMLLGAQQSLLEEEARGKQAEIDWQRLGDGTKPSELVLRKPQLAAQQANVLSAQAKLAQAELALERTQIIAPFAGRILSKKVDLGQVISTNSQLAEIYAVDYVEVRLPINNRDLAFLTLPEQSREGTQHGELAEVILSSDLGIEQQWVGNIVRTEGAISEQSQQLYVVAQIDDPYSVKRQGNFAIKIGQYVNAEITGRTLSEAISIPNSAIYQGSYVYVLDDNNLLMRRDITLAWQSDERAIVKSGLSEGMKLVITPLGQVSSGTRVAVMNKSPQKDKKEARSWDQLTEKQQRRVKKIAAERGVSVKQVLAERQQKAQENGI</sequence>
<dbReference type="Proteomes" id="UP000076587">
    <property type="component" value="Unassembled WGS sequence"/>
</dbReference>
<dbReference type="PANTHER" id="PTHR30469">
    <property type="entry name" value="MULTIDRUG RESISTANCE PROTEIN MDTA"/>
    <property type="match status" value="1"/>
</dbReference>
<organism evidence="7 8">
    <name type="scientific">Pseudoalteromonas luteoviolacea NCIMB 1942</name>
    <dbReference type="NCBI Taxonomy" id="1365253"/>
    <lineage>
        <taxon>Bacteria</taxon>
        <taxon>Pseudomonadati</taxon>
        <taxon>Pseudomonadota</taxon>
        <taxon>Gammaproteobacteria</taxon>
        <taxon>Alteromonadales</taxon>
        <taxon>Pseudoalteromonadaceae</taxon>
        <taxon>Pseudoalteromonas</taxon>
    </lineage>
</organism>
<keyword evidence="4" id="KW-0812">Transmembrane</keyword>
<dbReference type="SUPFAM" id="SSF111369">
    <property type="entry name" value="HlyD-like secretion proteins"/>
    <property type="match status" value="1"/>
</dbReference>
<name>A0A167A039_9GAMM</name>
<comment type="caution">
    <text evidence="7">The sequence shown here is derived from an EMBL/GenBank/DDBJ whole genome shotgun (WGS) entry which is preliminary data.</text>
</comment>
<dbReference type="Gene3D" id="1.10.287.470">
    <property type="entry name" value="Helix hairpin bin"/>
    <property type="match status" value="1"/>
</dbReference>
<dbReference type="RefSeq" id="WP_063378220.1">
    <property type="nucleotide sequence ID" value="NZ_AUXT01000184.1"/>
</dbReference>
<evidence type="ECO:0000313" key="8">
    <source>
        <dbReference type="Proteomes" id="UP000076587"/>
    </source>
</evidence>
<evidence type="ECO:0000256" key="1">
    <source>
        <dbReference type="ARBA" id="ARBA00004196"/>
    </source>
</evidence>
<evidence type="ECO:0008006" key="9">
    <source>
        <dbReference type="Google" id="ProtNLM"/>
    </source>
</evidence>
<dbReference type="OrthoDB" id="5730196at2"/>
<protein>
    <recommendedName>
        <fullName evidence="9">Membrane fusion protein biotin-lipoyl like domain-containing protein</fullName>
    </recommendedName>
</protein>
<evidence type="ECO:0000259" key="5">
    <source>
        <dbReference type="Pfam" id="PF25917"/>
    </source>
</evidence>
<feature type="domain" description="Multidrug resistance protein MdtA-like barrel-sandwich hybrid" evidence="5">
    <location>
        <begin position="73"/>
        <end position="210"/>
    </location>
</feature>
<dbReference type="PATRIC" id="fig|1365253.3.peg.3794"/>
<reference evidence="7 8" key="1">
    <citation type="submission" date="2013-07" db="EMBL/GenBank/DDBJ databases">
        <title>Comparative Genomic and Metabolomic Analysis of Twelve Strains of Pseudoalteromonas luteoviolacea.</title>
        <authorList>
            <person name="Vynne N.G."/>
            <person name="Mansson M."/>
            <person name="Gram L."/>
        </authorList>
    </citation>
    <scope>NUCLEOTIDE SEQUENCE [LARGE SCALE GENOMIC DNA]</scope>
    <source>
        <strain evidence="7 8">NCIMB 1942</strain>
    </source>
</reference>
<dbReference type="Pfam" id="PF25967">
    <property type="entry name" value="RND-MFP_C"/>
    <property type="match status" value="1"/>
</dbReference>
<comment type="subcellular location">
    <subcellularLocation>
        <location evidence="1">Cell envelope</location>
    </subcellularLocation>
</comment>
<gene>
    <name evidence="7" type="ORF">N482_15335</name>
</gene>
<evidence type="ECO:0000256" key="2">
    <source>
        <dbReference type="ARBA" id="ARBA00009477"/>
    </source>
</evidence>